<protein>
    <submittedName>
        <fullName evidence="2">Uncharacterized protein</fullName>
    </submittedName>
</protein>
<feature type="region of interest" description="Disordered" evidence="1">
    <location>
        <begin position="175"/>
        <end position="281"/>
    </location>
</feature>
<name>A0A7X6KWK0_9CELL</name>
<dbReference type="Proteomes" id="UP000581206">
    <property type="component" value="Unassembled WGS sequence"/>
</dbReference>
<keyword evidence="3" id="KW-1185">Reference proteome</keyword>
<accession>A0A7X6KWK0</accession>
<feature type="compositionally biased region" description="Basic and acidic residues" evidence="1">
    <location>
        <begin position="236"/>
        <end position="261"/>
    </location>
</feature>
<evidence type="ECO:0000256" key="1">
    <source>
        <dbReference type="SAM" id="MobiDB-lite"/>
    </source>
</evidence>
<evidence type="ECO:0000313" key="3">
    <source>
        <dbReference type="Proteomes" id="UP000581206"/>
    </source>
</evidence>
<dbReference type="AlphaFoldDB" id="A0A7X6KWK0"/>
<proteinExistence type="predicted"/>
<comment type="caution">
    <text evidence="2">The sequence shown here is derived from an EMBL/GenBank/DDBJ whole genome shotgun (WGS) entry which is preliminary data.</text>
</comment>
<dbReference type="RefSeq" id="WP_168630687.1">
    <property type="nucleotide sequence ID" value="NZ_BONL01000001.1"/>
</dbReference>
<organism evidence="2 3">
    <name type="scientific">Cellulomonas denverensis</name>
    <dbReference type="NCBI Taxonomy" id="264297"/>
    <lineage>
        <taxon>Bacteria</taxon>
        <taxon>Bacillati</taxon>
        <taxon>Actinomycetota</taxon>
        <taxon>Actinomycetes</taxon>
        <taxon>Micrococcales</taxon>
        <taxon>Cellulomonadaceae</taxon>
        <taxon>Cellulomonas</taxon>
    </lineage>
</organism>
<evidence type="ECO:0000313" key="2">
    <source>
        <dbReference type="EMBL" id="NKY23549.1"/>
    </source>
</evidence>
<sequence length="489" mass="49060">MPTRLLLEGSDLAELMAQVRAEFGPAARIVRAERVRTGGLAGFFARERYELTIDVPDAPVTTTPSLRARRAALAGRTGAPALSGMDALLAAADAADGAPALAAVPSQAGPDDAPRVSTGEAAFADLLDQMRALSGLPPEDRVVEGEDLGAYDARGRTGGAGAVAGAPGAGAVAGAPLADAGPSGWPAPDSGSDGLPAPDAGPSGWPDSASGPAGSPALDAGPTGWPNPASVPNGSPERDPGTAGAFERDPGSASAPDRDRWTTGSAGPDPAPPTGPVTRHHLADLGVPAHLLTIVGDGPVQLSRLLAAVPPAPPLPRDPGSVLVVAGLPEDALRVAELLVLRHTSGGAVVRAGDLDAPAARRLATPAVAARWRTQLDPGADLTVVAVGATPGRSRESAAAELIAALDPTQVWAVADARSKPRDCTRWLGAVGAHRRIDALAVTGLFDTSEPGTVLGLPVPVAWIDGVPASRMAWAAALGEHLPEGTDWG</sequence>
<gene>
    <name evidence="2" type="ORF">HGA03_12830</name>
</gene>
<reference evidence="2 3" key="1">
    <citation type="submission" date="2020-04" db="EMBL/GenBank/DDBJ databases">
        <title>MicrobeNet Type strains.</title>
        <authorList>
            <person name="Nicholson A.C."/>
        </authorList>
    </citation>
    <scope>NUCLEOTIDE SEQUENCE [LARGE SCALE GENOMIC DNA]</scope>
    <source>
        <strain evidence="2 3">ATCC BAA-788</strain>
    </source>
</reference>
<dbReference type="EMBL" id="JAAXOX010000007">
    <property type="protein sequence ID" value="NKY23549.1"/>
    <property type="molecule type" value="Genomic_DNA"/>
</dbReference>